<comment type="caution">
    <text evidence="4">The sequence shown here is derived from an EMBL/GenBank/DDBJ whole genome shotgun (WGS) entry which is preliminary data.</text>
</comment>
<feature type="repeat" description="RCC1" evidence="2">
    <location>
        <begin position="435"/>
        <end position="494"/>
    </location>
</feature>
<evidence type="ECO:0000259" key="3">
    <source>
        <dbReference type="PROSITE" id="PS50287"/>
    </source>
</evidence>
<dbReference type="OrthoDB" id="10253607at2759"/>
<evidence type="ECO:0000256" key="2">
    <source>
        <dbReference type="PROSITE-ProRule" id="PRU00235"/>
    </source>
</evidence>
<dbReference type="SUPFAM" id="SSF49899">
    <property type="entry name" value="Concanavalin A-like lectins/glucanases"/>
    <property type="match status" value="2"/>
</dbReference>
<dbReference type="GO" id="GO:0005085">
    <property type="term" value="F:guanyl-nucleotide exchange factor activity"/>
    <property type="evidence" value="ECO:0007669"/>
    <property type="project" value="TreeGrafter"/>
</dbReference>
<dbReference type="InterPro" id="IPR036772">
    <property type="entry name" value="SRCR-like_dom_sf"/>
</dbReference>
<dbReference type="Pfam" id="PF13540">
    <property type="entry name" value="RCC1_2"/>
    <property type="match status" value="5"/>
</dbReference>
<evidence type="ECO:0000256" key="1">
    <source>
        <dbReference type="ARBA" id="ARBA00023157"/>
    </source>
</evidence>
<dbReference type="InterPro" id="IPR001190">
    <property type="entry name" value="SRCR"/>
</dbReference>
<dbReference type="InterPro" id="IPR009091">
    <property type="entry name" value="RCC1/BLIP-II"/>
</dbReference>
<proteinExistence type="predicted"/>
<accession>A0A812V206</accession>
<protein>
    <submittedName>
        <fullName evidence="4">UVR8 protein</fullName>
    </submittedName>
</protein>
<feature type="repeat" description="RCC1" evidence="2">
    <location>
        <begin position="627"/>
        <end position="678"/>
    </location>
</feature>
<dbReference type="PANTHER" id="PTHR45982">
    <property type="entry name" value="REGULATOR OF CHROMOSOME CONDENSATION"/>
    <property type="match status" value="1"/>
</dbReference>
<sequence>MWEFHLQSPFFSQGSGLYFDYLMYSLDSNFGSLQLQAWDGQNWTTVWSLFGSRGSSWHQGAAHVPSNSTGLRFQGSLGAWKTGDLAVRAFRTAVELEELACEDFQVNSFWLEPGTVGPSRAMWRVVDIGLEARGAESQTAVLDSAQIRHVGSEVVFFLSFQVVGPTAALEVQQLTENGWTHLQTTAIAIFGSWQQLTGPISVQTQSLRLLATMNSTTDLVRIRSFQLEVAAQFAHSLQDAGCDFEAFAEVWQDWTGTATEVLLTSPLFPSADVAYLAFAFRMVGWASMSLRVEMWIYGLWQESWSEVGQRGVGWQQVKLRLPATVNRVRFRGYMPADTSSLIAVDDIMLYSHAHPQVMPAAMVLVAGHSHQCALAFGQLKCFGRNSEGQLGYGSSDDIGDDPEEVGLQLPVVDVGGTVLQACAGWSHTCAVLQGGSLKCWGSNLYGQIESGNAAALGDEPNEMGDWLPAVDLGNGTKASQVACGDSHTCVLLHDGAIKCFGWNYYGQLGLGDWMPGPQLREGRTVAHVACFLLSLPVATARNRGEQSWQMGDALPALDLGSFRATQVTAGPDTSCALSSEGVVCWGRQLPSYEVVRNVSSLPTIGFELEATQIAIGGEHVCVRLADGRMRCWGDNRFGQLGLGDTVSREAHEAADVDLGFPTTQIFVGWYHSCAILQDERTLCWGANWDQQLGRVTATFINESPGEVLVRKVESVSMGHGHSCFLQSGGAISCFGQNDFGQLGVPEGEESAEDGSAVVPGLFSRTPRAEGLESVRLSGGSRTWGFLEVLREGTWSPVCDDGFDAAAAIVACKDPARLLGTELRLERKPGRQPFIPHLG</sequence>
<feature type="repeat" description="RCC1" evidence="2">
    <location>
        <begin position="377"/>
        <end position="434"/>
    </location>
</feature>
<dbReference type="InterPro" id="IPR000408">
    <property type="entry name" value="Reg_chr_condens"/>
</dbReference>
<evidence type="ECO:0000313" key="5">
    <source>
        <dbReference type="Proteomes" id="UP000601435"/>
    </source>
</evidence>
<dbReference type="InterPro" id="IPR051553">
    <property type="entry name" value="Ran_GTPase-activating"/>
</dbReference>
<gene>
    <name evidence="4" type="primary">UVR8</name>
    <name evidence="4" type="ORF">SNEC2469_LOCUS17284</name>
</gene>
<organism evidence="4 5">
    <name type="scientific">Symbiodinium necroappetens</name>
    <dbReference type="NCBI Taxonomy" id="1628268"/>
    <lineage>
        <taxon>Eukaryota</taxon>
        <taxon>Sar</taxon>
        <taxon>Alveolata</taxon>
        <taxon>Dinophyceae</taxon>
        <taxon>Suessiales</taxon>
        <taxon>Symbiodiniaceae</taxon>
        <taxon>Symbiodinium</taxon>
    </lineage>
</organism>
<dbReference type="PROSITE" id="PS50287">
    <property type="entry name" value="SRCR_2"/>
    <property type="match status" value="1"/>
</dbReference>
<dbReference type="GO" id="GO:0005737">
    <property type="term" value="C:cytoplasm"/>
    <property type="evidence" value="ECO:0007669"/>
    <property type="project" value="TreeGrafter"/>
</dbReference>
<dbReference type="Proteomes" id="UP000601435">
    <property type="component" value="Unassembled WGS sequence"/>
</dbReference>
<dbReference type="GO" id="GO:0016020">
    <property type="term" value="C:membrane"/>
    <property type="evidence" value="ECO:0007669"/>
    <property type="project" value="InterPro"/>
</dbReference>
<dbReference type="Gene3D" id="3.10.250.10">
    <property type="entry name" value="SRCR-like domain"/>
    <property type="match status" value="1"/>
</dbReference>
<dbReference type="SUPFAM" id="SSF56487">
    <property type="entry name" value="SRCR-like"/>
    <property type="match status" value="1"/>
</dbReference>
<feature type="domain" description="SRCR" evidence="3">
    <location>
        <begin position="774"/>
        <end position="813"/>
    </location>
</feature>
<keyword evidence="5" id="KW-1185">Reference proteome</keyword>
<dbReference type="PROSITE" id="PS50012">
    <property type="entry name" value="RCC1_3"/>
    <property type="match status" value="4"/>
</dbReference>
<dbReference type="Gene3D" id="2.130.10.30">
    <property type="entry name" value="Regulator of chromosome condensation 1/beta-lactamase-inhibitor protein II"/>
    <property type="match status" value="2"/>
</dbReference>
<dbReference type="Gene3D" id="2.60.120.200">
    <property type="match status" value="2"/>
</dbReference>
<reference evidence="4" key="1">
    <citation type="submission" date="2021-02" db="EMBL/GenBank/DDBJ databases">
        <authorList>
            <person name="Dougan E. K."/>
            <person name="Rhodes N."/>
            <person name="Thang M."/>
            <person name="Chan C."/>
        </authorList>
    </citation>
    <scope>NUCLEOTIDE SEQUENCE</scope>
</reference>
<dbReference type="PRINTS" id="PR00633">
    <property type="entry name" value="RCCNDNSATION"/>
</dbReference>
<feature type="repeat" description="RCC1" evidence="2">
    <location>
        <begin position="679"/>
        <end position="728"/>
    </location>
</feature>
<dbReference type="EMBL" id="CAJNJA010028526">
    <property type="protein sequence ID" value="CAE7604800.1"/>
    <property type="molecule type" value="Genomic_DNA"/>
</dbReference>
<dbReference type="InterPro" id="IPR013320">
    <property type="entry name" value="ConA-like_dom_sf"/>
</dbReference>
<name>A0A812V206_9DINO</name>
<dbReference type="SUPFAM" id="SSF50985">
    <property type="entry name" value="RCC1/BLIP-II"/>
    <property type="match status" value="1"/>
</dbReference>
<dbReference type="AlphaFoldDB" id="A0A812V206"/>
<dbReference type="PANTHER" id="PTHR45982:SF1">
    <property type="entry name" value="REGULATOR OF CHROMOSOME CONDENSATION"/>
    <property type="match status" value="1"/>
</dbReference>
<evidence type="ECO:0000313" key="4">
    <source>
        <dbReference type="EMBL" id="CAE7604800.1"/>
    </source>
</evidence>
<keyword evidence="1" id="KW-1015">Disulfide bond</keyword>